<dbReference type="Gene3D" id="3.40.50.300">
    <property type="entry name" value="P-loop containing nucleotide triphosphate hydrolases"/>
    <property type="match status" value="2"/>
</dbReference>
<evidence type="ECO:0000313" key="13">
    <source>
        <dbReference type="EMBL" id="TVU43513.1"/>
    </source>
</evidence>
<reference evidence="13 14" key="1">
    <citation type="journal article" date="2019" name="Sci. Rep.">
        <title>A high-quality genome of Eragrostis curvula grass provides insights into Poaceae evolution and supports new strategies to enhance forage quality.</title>
        <authorList>
            <person name="Carballo J."/>
            <person name="Santos B.A.C.M."/>
            <person name="Zappacosta D."/>
            <person name="Garbus I."/>
            <person name="Selva J.P."/>
            <person name="Gallo C.A."/>
            <person name="Diaz A."/>
            <person name="Albertini E."/>
            <person name="Caccamo M."/>
            <person name="Echenique V."/>
        </authorList>
    </citation>
    <scope>NUCLEOTIDE SEQUENCE [LARGE SCALE GENOMIC DNA]</scope>
    <source>
        <strain evidence="14">cv. Victoria</strain>
        <tissue evidence="13">Leaf</tissue>
    </source>
</reference>
<keyword evidence="5 8" id="KW-0547">Nucleotide-binding</keyword>
<dbReference type="Pfam" id="PF00004">
    <property type="entry name" value="AAA"/>
    <property type="match status" value="1"/>
</dbReference>
<dbReference type="Pfam" id="PF17871">
    <property type="entry name" value="AAA_lid_9"/>
    <property type="match status" value="1"/>
</dbReference>
<feature type="region of interest" description="Disordered" evidence="10">
    <location>
        <begin position="473"/>
        <end position="516"/>
    </location>
</feature>
<evidence type="ECO:0000256" key="1">
    <source>
        <dbReference type="ARBA" id="ARBA00004229"/>
    </source>
</evidence>
<accession>A0A5J9W6F8</accession>
<dbReference type="Proteomes" id="UP000324897">
    <property type="component" value="Unassembled WGS sequence"/>
</dbReference>
<dbReference type="PROSITE" id="PS00871">
    <property type="entry name" value="CLPAB_2"/>
    <property type="match status" value="1"/>
</dbReference>
<dbReference type="PRINTS" id="PR00300">
    <property type="entry name" value="CLPPROTEASEA"/>
</dbReference>
<gene>
    <name evidence="13" type="ORF">EJB05_09989</name>
</gene>
<protein>
    <submittedName>
        <fullName evidence="13">Uncharacterized protein</fullName>
    </submittedName>
</protein>
<dbReference type="Pfam" id="PF10431">
    <property type="entry name" value="ClpB_D2-small"/>
    <property type="match status" value="1"/>
</dbReference>
<keyword evidence="14" id="KW-1185">Reference proteome</keyword>
<keyword evidence="2" id="KW-0150">Chloroplast</keyword>
<evidence type="ECO:0000256" key="8">
    <source>
        <dbReference type="RuleBase" id="RU004432"/>
    </source>
</evidence>
<feature type="region of interest" description="Disordered" evidence="10">
    <location>
        <begin position="1104"/>
        <end position="1129"/>
    </location>
</feature>
<dbReference type="InterPro" id="IPR018368">
    <property type="entry name" value="ClpA/B_CS1"/>
</dbReference>
<dbReference type="InterPro" id="IPR019489">
    <property type="entry name" value="Clp_ATPase_C"/>
</dbReference>
<organism evidence="13 14">
    <name type="scientific">Eragrostis curvula</name>
    <name type="common">weeping love grass</name>
    <dbReference type="NCBI Taxonomy" id="38414"/>
    <lineage>
        <taxon>Eukaryota</taxon>
        <taxon>Viridiplantae</taxon>
        <taxon>Streptophyta</taxon>
        <taxon>Embryophyta</taxon>
        <taxon>Tracheophyta</taxon>
        <taxon>Spermatophyta</taxon>
        <taxon>Magnoliopsida</taxon>
        <taxon>Liliopsida</taxon>
        <taxon>Poales</taxon>
        <taxon>Poaceae</taxon>
        <taxon>PACMAD clade</taxon>
        <taxon>Chloridoideae</taxon>
        <taxon>Eragrostideae</taxon>
        <taxon>Eragrostidinae</taxon>
        <taxon>Eragrostis</taxon>
    </lineage>
</organism>
<feature type="compositionally biased region" description="Basic and acidic residues" evidence="10">
    <location>
        <begin position="191"/>
        <end position="204"/>
    </location>
</feature>
<dbReference type="SMART" id="SM01086">
    <property type="entry name" value="ClpB_D2-small"/>
    <property type="match status" value="1"/>
</dbReference>
<evidence type="ECO:0000256" key="5">
    <source>
        <dbReference type="ARBA" id="ARBA00022741"/>
    </source>
</evidence>
<feature type="compositionally biased region" description="Low complexity" evidence="10">
    <location>
        <begin position="485"/>
        <end position="497"/>
    </location>
</feature>
<sequence>MKEEIMFDNQTKPCRSRVDSKSNPNSLKPKFGSSWGSQIVKGFTTDKKTKKTAAIASKKPPLASVENVNQTNQQIPYHSRVKRSLIGDFPCSPAGAQVHPQVFDCKSIRSPASHDLFLELDHLREQLRESKERELALQSELRRCRENSRVSELEKELDARKNEIDRLSRLNTSLETEKASISEQLSAVSEENVRSDGHGNREPSVDGDNAPSSGNLEFEVVELRRLNKELQFQKRNLAIKLSSAESKLSGLEKNEESDIVAKVQAEASLLRHTNANLSKQVEGLQMSRLTEVEELAYLRWINSCLRHELCNSDQAARTMIDVDSNGGMAFDDDDGGEGDATNTEDCSAMKFSIAERIKQWSENEKSCLASKKEALLDRAWIEAAEARSPTRRHSLGGPKGCTQEFNIVKRRQSDTFFSLPDATDESVSCKDVTSREKRDLLVDKYDFGRAESSRFDLGKSEVSKSLSLDVEKRALRIPNPPPRPSVSMSNSSPSNGSTVKPPRPPPPPPPPKFAARSTGIMKRAPQVAELYHSLMRRDSKKDTSSGGICEAANSANVRSSMIGEIENRSSHLQAIKADVETQGEFVKSLITEVTNAAYKDIEDVVAFVKWLDDELGFLVDERAVLKHFDWPERKADTLREAAFGYQDLKKLESEVSNYKDDPRLPCDIALKKMVTVSEKTERGVYSLLRTRDALMRQCKEYKIPTDWMLDNNLVGKIKFASVKLAKMYMKRVAMELQYMGPLNKDPALEYMLLQAVRFAFRMHQFAGGFDPETMDAFEELRNLVHVRNSTHRFLWKQTPGSPRFPAACRLISELLYHPYGFAPDEVSFDPHASSASTHRSSPSLGSPRLLPSAASTTRFRCHRGVWLASSSQRPGLPPLPASPPRRHRIVIRAVMAIYCPPAPMRLTPGIQLPPPVRLRPVQLQPLLPARTAMNAAQVAGCGAAFAIMAGALCRQPSVGASTSKWNFRSTRRTPSIVSMAENHRAKIPAYAGLRVVHTPAATPMLGFKSADAFIRSSLRGQKYDRLITRASLNSFGEEVMNVIALAQEETQHLGRMIGRNHILWSRISECVCLFLLDIVLNALEGESTLILDYAFQMVDANTGRGSSKTSFKTERKMSSKTSSETGCKMATPTLDEYGTNLIKLAHEGKLDPVIGRQEQIDQVIHILSRKGKNNACLTGEPGVGKTAIAEGLAQLIARGDVPETMQGKMVISIDMGRLLAGTQYRGDFEERLKNLLEEIKRCGNIILFLDEVHTLVGAGATTEGAVDAANILKPALARGEVQCIGATTTDEYMKHIEKDPALERRFRQVKVPEPTVDETMEILKGLRQQYETHHKVQYSDEALSAAAELSHKYISDRFLPDKAIDLIDEAGSLARLRNVQPQWKPSKEVEDLLAELKKIMKEKDEAIHRQDFKRAKELRERELKITALINKSRGMTNGDVDPGMSARPVVTKEDICRIVSSWTGVPVHEVSTDETNKLLKMEETLHTRIIGQDAAVTAVSRAIRRSRVGLKDPRRPIASFVFAGPTGIGKSELAKALAAFYYGSEDAMVRLDMSEFMEKHAVAKLTGSPPGYVGHGEGGQLTEAVRRRPYTLVLLDEVEKAHPDVFNVLLQVLDDGRLTDGMGRTVDFTNTLIIMTSNIGGGIVVANNGGDGGVSSDDRTKELVEEEMRLYFRPEFLNRLDDTIVFKQLTKLEVKEIAMIMLRDVAARAREMGIELQVTERFTERVVEEGFDQSYGARPLRRAIVRLLEDTLADKVLAGEIKEGDSVIVDADLGGNVFFLGRNNDTVPLVAEDLQSLSFAIASGNGTPQKPPLPAAAFDMPKPNLRGLNKPKCIQCGNVARSRSVSRLASLQRLPHHFLTALRTKKSLTKKDVGSINKWRFMKLKEHMQGDIDAEDEAYERYTQNVGLLEEVFCHTEDAAIEPEAETNSSEERMDMLVSEAKVRLKSDNESAYSFKERIATILDQKLKRLLDNQTASEDQSSSDKNADDHTEAAKFTTKQKMERTAKTNELLAKLARARYEDDLKPCRDMVTQLFGKGEGSLMDNSKGMELLPSTQESVAAAVPRYSFPKLVTRMEVDENFASKVNDEFASLGQVAQL</sequence>
<dbReference type="GO" id="GO:0034605">
    <property type="term" value="P:cellular response to heat"/>
    <property type="evidence" value="ECO:0007669"/>
    <property type="project" value="TreeGrafter"/>
</dbReference>
<dbReference type="InterPro" id="IPR001270">
    <property type="entry name" value="ClpA/B"/>
</dbReference>
<dbReference type="PROSITE" id="PS00870">
    <property type="entry name" value="CLPAB_1"/>
    <property type="match status" value="1"/>
</dbReference>
<dbReference type="EMBL" id="RWGY01000005">
    <property type="protein sequence ID" value="TVU43513.1"/>
    <property type="molecule type" value="Genomic_DNA"/>
</dbReference>
<comment type="subcellular location">
    <subcellularLocation>
        <location evidence="1">Plastid</location>
        <location evidence="1">Chloroplast</location>
    </subcellularLocation>
</comment>
<evidence type="ECO:0000259" key="11">
    <source>
        <dbReference type="SMART" id="SM00382"/>
    </source>
</evidence>
<dbReference type="InterPro" id="IPR003593">
    <property type="entry name" value="AAA+_ATPase"/>
</dbReference>
<feature type="coiled-coil region" evidence="9">
    <location>
        <begin position="216"/>
        <end position="254"/>
    </location>
</feature>
<dbReference type="SUPFAM" id="SSF52540">
    <property type="entry name" value="P-loop containing nucleoside triphosphate hydrolases"/>
    <property type="match status" value="2"/>
</dbReference>
<evidence type="ECO:0000313" key="14">
    <source>
        <dbReference type="Proteomes" id="UP000324897"/>
    </source>
</evidence>
<dbReference type="Gene3D" id="1.10.8.60">
    <property type="match status" value="2"/>
</dbReference>
<evidence type="ECO:0000256" key="9">
    <source>
        <dbReference type="SAM" id="Coils"/>
    </source>
</evidence>
<proteinExistence type="inferred from homology"/>
<feature type="region of interest" description="Disordered" evidence="10">
    <location>
        <begin position="1973"/>
        <end position="2001"/>
    </location>
</feature>
<feature type="domain" description="Clp ATPase C-terminal" evidence="12">
    <location>
        <begin position="1689"/>
        <end position="1778"/>
    </location>
</feature>
<feature type="compositionally biased region" description="Pro residues" evidence="10">
    <location>
        <begin position="501"/>
        <end position="512"/>
    </location>
</feature>
<dbReference type="SMART" id="SM00382">
    <property type="entry name" value="AAA"/>
    <property type="match status" value="2"/>
</dbReference>
<evidence type="ECO:0000259" key="12">
    <source>
        <dbReference type="SMART" id="SM01086"/>
    </source>
</evidence>
<feature type="region of interest" description="Disordered" evidence="10">
    <location>
        <begin position="1"/>
        <end position="33"/>
    </location>
</feature>
<evidence type="ECO:0000256" key="6">
    <source>
        <dbReference type="ARBA" id="ARBA00022840"/>
    </source>
</evidence>
<evidence type="ECO:0000256" key="4">
    <source>
        <dbReference type="ARBA" id="ARBA00022737"/>
    </source>
</evidence>
<dbReference type="GO" id="GO:0016887">
    <property type="term" value="F:ATP hydrolysis activity"/>
    <property type="evidence" value="ECO:0007669"/>
    <property type="project" value="InterPro"/>
</dbReference>
<evidence type="ECO:0000256" key="2">
    <source>
        <dbReference type="ARBA" id="ARBA00022528"/>
    </source>
</evidence>
<feature type="region of interest" description="Disordered" evidence="10">
    <location>
        <begin position="830"/>
        <end position="849"/>
    </location>
</feature>
<feature type="domain" description="AAA+ ATPase" evidence="11">
    <location>
        <begin position="1171"/>
        <end position="1317"/>
    </location>
</feature>
<dbReference type="FunFam" id="3.40.50.300:FF:000010">
    <property type="entry name" value="Chaperone clpB 1, putative"/>
    <property type="match status" value="1"/>
</dbReference>
<name>A0A5J9W6F8_9POAL</name>
<feature type="domain" description="AAA+ ATPase" evidence="11">
    <location>
        <begin position="1516"/>
        <end position="1682"/>
    </location>
</feature>
<comment type="caution">
    <text evidence="13">The sequence shown here is derived from an EMBL/GenBank/DDBJ whole genome shotgun (WGS) entry which is preliminary data.</text>
</comment>
<dbReference type="InterPro" id="IPR050130">
    <property type="entry name" value="ClpA_ClpB"/>
</dbReference>
<dbReference type="FunFam" id="3.40.50.300:FF:000025">
    <property type="entry name" value="ATP-dependent Clp protease subunit"/>
    <property type="match status" value="1"/>
</dbReference>
<evidence type="ECO:0000256" key="3">
    <source>
        <dbReference type="ARBA" id="ARBA00022640"/>
    </source>
</evidence>
<dbReference type="GO" id="GO:0009507">
    <property type="term" value="C:chloroplast"/>
    <property type="evidence" value="ECO:0007669"/>
    <property type="project" value="UniProtKB-SubCell"/>
</dbReference>
<dbReference type="OrthoDB" id="754037at2759"/>
<keyword evidence="7 8" id="KW-0143">Chaperone</keyword>
<keyword evidence="4" id="KW-0677">Repeat</keyword>
<evidence type="ECO:0000256" key="10">
    <source>
        <dbReference type="SAM" id="MobiDB-lite"/>
    </source>
</evidence>
<keyword evidence="6 8" id="KW-0067">ATP-binding</keyword>
<dbReference type="PANTHER" id="PTHR11638:SF155">
    <property type="entry name" value="CHAPERONE PROTEIN CLPC1, CHLOROPLASTIC-LIKE"/>
    <property type="match status" value="1"/>
</dbReference>
<dbReference type="CDD" id="cd00009">
    <property type="entry name" value="AAA"/>
    <property type="match status" value="1"/>
</dbReference>
<feature type="region of interest" description="Disordered" evidence="10">
    <location>
        <begin position="181"/>
        <end position="213"/>
    </location>
</feature>
<feature type="compositionally biased region" description="Polar residues" evidence="10">
    <location>
        <begin position="1973"/>
        <end position="1984"/>
    </location>
</feature>
<keyword evidence="9" id="KW-0175">Coiled coil</keyword>
<dbReference type="CDD" id="cd19499">
    <property type="entry name" value="RecA-like_ClpB_Hsp104-like"/>
    <property type="match status" value="1"/>
</dbReference>
<dbReference type="Gramene" id="TVU43513">
    <property type="protein sequence ID" value="TVU43513"/>
    <property type="gene ID" value="EJB05_09989"/>
</dbReference>
<dbReference type="Pfam" id="PF07724">
    <property type="entry name" value="AAA_2"/>
    <property type="match status" value="1"/>
</dbReference>
<dbReference type="PANTHER" id="PTHR11638">
    <property type="entry name" value="ATP-DEPENDENT CLP PROTEASE"/>
    <property type="match status" value="1"/>
</dbReference>
<evidence type="ECO:0000256" key="7">
    <source>
        <dbReference type="ARBA" id="ARBA00023186"/>
    </source>
</evidence>
<comment type="similarity">
    <text evidence="8">Belongs to the ClpA/ClpB family.</text>
</comment>
<dbReference type="InterPro" id="IPR028299">
    <property type="entry name" value="ClpA/B_CS2"/>
</dbReference>
<dbReference type="InterPro" id="IPR003959">
    <property type="entry name" value="ATPase_AAA_core"/>
</dbReference>
<dbReference type="InterPro" id="IPR027417">
    <property type="entry name" value="P-loop_NTPase"/>
</dbReference>
<dbReference type="Gene3D" id="4.10.860.10">
    <property type="entry name" value="UVR domain"/>
    <property type="match status" value="1"/>
</dbReference>
<dbReference type="GO" id="GO:0005524">
    <property type="term" value="F:ATP binding"/>
    <property type="evidence" value="ECO:0007669"/>
    <property type="project" value="UniProtKB-KW"/>
</dbReference>
<dbReference type="InterPro" id="IPR041546">
    <property type="entry name" value="ClpA/ClpB_AAA_lid"/>
</dbReference>
<keyword evidence="3" id="KW-0934">Plastid</keyword>